<proteinExistence type="predicted"/>
<organism evidence="2 3">
    <name type="scientific">Streptomyces echinoruber</name>
    <dbReference type="NCBI Taxonomy" id="68898"/>
    <lineage>
        <taxon>Bacteria</taxon>
        <taxon>Bacillati</taxon>
        <taxon>Actinomycetota</taxon>
        <taxon>Actinomycetes</taxon>
        <taxon>Kitasatosporales</taxon>
        <taxon>Streptomycetaceae</taxon>
        <taxon>Streptomyces</taxon>
    </lineage>
</organism>
<evidence type="ECO:0000259" key="1">
    <source>
        <dbReference type="Pfam" id="PF12902"/>
    </source>
</evidence>
<dbReference type="Gene3D" id="1.20.1260.10">
    <property type="match status" value="1"/>
</dbReference>
<dbReference type="EMBL" id="BMWH01000001">
    <property type="protein sequence ID" value="GGZ70499.1"/>
    <property type="molecule type" value="Genomic_DNA"/>
</dbReference>
<dbReference type="AlphaFoldDB" id="A0A918QWR1"/>
<dbReference type="InterPro" id="IPR026820">
    <property type="entry name" value="VioB/RebD_dom"/>
</dbReference>
<dbReference type="RefSeq" id="WP_190055570.1">
    <property type="nucleotide sequence ID" value="NZ_BMWH01000001.1"/>
</dbReference>
<protein>
    <submittedName>
        <fullName evidence="2">Membrane protein</fullName>
    </submittedName>
</protein>
<dbReference type="InterPro" id="IPR009078">
    <property type="entry name" value="Ferritin-like_SF"/>
</dbReference>
<dbReference type="Pfam" id="PF12902">
    <property type="entry name" value="Ferritin-like"/>
    <property type="match status" value="1"/>
</dbReference>
<gene>
    <name evidence="2" type="ORF">GCM10010389_04930</name>
</gene>
<dbReference type="SUPFAM" id="SSF47240">
    <property type="entry name" value="Ferritin-like"/>
    <property type="match status" value="1"/>
</dbReference>
<accession>A0A918QWR1</accession>
<evidence type="ECO:0000313" key="3">
    <source>
        <dbReference type="Proteomes" id="UP000623010"/>
    </source>
</evidence>
<name>A0A918QWR1_9ACTN</name>
<sequence>MTRLLAYESNDITELLQQPPEHRDADWLKDALQQAVMLELATLPPYLCGMWSIENPDEDSDVFDALKEVVFDEMSHLGLVGNLLTTIGGTPRLADENVVPKYPGPLPGGVRPGLSVSLGGLTRESLDMFSRMEQPEEPISLVGRSPRITIGGFYAAVLEAFRGHADLITGARQLTRNMAHHGAGNNVVAITSFPQVEAAIKVIREQGEGTSASPENPYPGAVGELAHFYVFREILHGRKLIRVSENPARWDFEGDEIRMPRTLPMGRVPKGGWGAGNSAVPDPETRKLLDSFNQSYSSMLRALEQAWRTDLPAKAKELLNKAVSQMFTLQEPARALMRRPLPGGGGKTYGPEFRYVDT</sequence>
<feature type="domain" description="Iminophenyl-pyruvate dimer synthase" evidence="1">
    <location>
        <begin position="32"/>
        <end position="235"/>
    </location>
</feature>
<reference evidence="2" key="2">
    <citation type="submission" date="2020-09" db="EMBL/GenBank/DDBJ databases">
        <authorList>
            <person name="Sun Q."/>
            <person name="Ohkuma M."/>
        </authorList>
    </citation>
    <scope>NUCLEOTIDE SEQUENCE</scope>
    <source>
        <strain evidence="2">JCM 5016</strain>
    </source>
</reference>
<evidence type="ECO:0000313" key="2">
    <source>
        <dbReference type="EMBL" id="GGZ70499.1"/>
    </source>
</evidence>
<dbReference type="InterPro" id="IPR012347">
    <property type="entry name" value="Ferritin-like"/>
</dbReference>
<comment type="caution">
    <text evidence="2">The sequence shown here is derived from an EMBL/GenBank/DDBJ whole genome shotgun (WGS) entry which is preliminary data.</text>
</comment>
<dbReference type="Proteomes" id="UP000623010">
    <property type="component" value="Unassembled WGS sequence"/>
</dbReference>
<dbReference type="PANTHER" id="PTHR34400">
    <property type="match status" value="1"/>
</dbReference>
<dbReference type="PANTHER" id="PTHR34400:SF4">
    <property type="entry name" value="MEMBRANE PROTEIN"/>
    <property type="match status" value="1"/>
</dbReference>
<keyword evidence="3" id="KW-1185">Reference proteome</keyword>
<reference evidence="2" key="1">
    <citation type="journal article" date="2014" name="Int. J. Syst. Evol. Microbiol.">
        <title>Complete genome sequence of Corynebacterium casei LMG S-19264T (=DSM 44701T), isolated from a smear-ripened cheese.</title>
        <authorList>
            <consortium name="US DOE Joint Genome Institute (JGI-PGF)"/>
            <person name="Walter F."/>
            <person name="Albersmeier A."/>
            <person name="Kalinowski J."/>
            <person name="Ruckert C."/>
        </authorList>
    </citation>
    <scope>NUCLEOTIDE SEQUENCE</scope>
    <source>
        <strain evidence="2">JCM 5016</strain>
    </source>
</reference>